<reference evidence="1 2" key="1">
    <citation type="journal article" date="2014" name="Genome Announc.">
        <title>Complete Genome Sequence of Neisseria meningitidis Serogroup A Strain NMA510612, Isolated from a Patient with Bacterial Meningitis in China.</title>
        <authorList>
            <person name="Zhang Y."/>
            <person name="Yang J."/>
            <person name="Xu L."/>
            <person name="Zhu Y."/>
            <person name="Liu B."/>
            <person name="Shao Z."/>
            <person name="Zhang X."/>
            <person name="Jin Q."/>
        </authorList>
    </citation>
    <scope>NUCLEOTIDE SEQUENCE [LARGE SCALE GENOMIC DNA]</scope>
    <source>
        <strain evidence="2">NMA510612</strain>
    </source>
</reference>
<dbReference type="Proteomes" id="UP000023582">
    <property type="component" value="Chromosome"/>
</dbReference>
<gene>
    <name evidence="1" type="ORF">NMA510612_1070</name>
</gene>
<name>X5F5Y4_NEIME</name>
<evidence type="ECO:0000313" key="1">
    <source>
        <dbReference type="EMBL" id="AHW75367.1"/>
    </source>
</evidence>
<protein>
    <submittedName>
        <fullName evidence="1">Uncharacterized protein</fullName>
    </submittedName>
</protein>
<dbReference type="EMBL" id="CP007524">
    <property type="protein sequence ID" value="AHW75367.1"/>
    <property type="molecule type" value="Genomic_DNA"/>
</dbReference>
<dbReference type="AlphaFoldDB" id="X5F5Y4"/>
<reference evidence="2" key="2">
    <citation type="submission" date="2014-02" db="EMBL/GenBank/DDBJ databases">
        <title>Complete Genome Sequence of Neisseria meningitides, serogroup A strain 510612.</title>
        <authorList>
            <person name="Zhang X."/>
            <person name="Zhang Y."/>
            <person name="Yang J."/>
            <person name="Zhu Y."/>
            <person name="Jin Q."/>
        </authorList>
    </citation>
    <scope>NUCLEOTIDE SEQUENCE</scope>
    <source>
        <strain evidence="2">NMA510612</strain>
    </source>
</reference>
<accession>X5F5Y4</accession>
<proteinExistence type="predicted"/>
<dbReference type="KEGG" id="nmx:NMA510612_1070"/>
<organism evidence="1 2">
    <name type="scientific">Neisseria meningitidis</name>
    <dbReference type="NCBI Taxonomy" id="487"/>
    <lineage>
        <taxon>Bacteria</taxon>
        <taxon>Pseudomonadati</taxon>
        <taxon>Pseudomonadota</taxon>
        <taxon>Betaproteobacteria</taxon>
        <taxon>Neisseriales</taxon>
        <taxon>Neisseriaceae</taxon>
        <taxon>Neisseria</taxon>
    </lineage>
</organism>
<sequence length="53" mass="6088">MPSECRFQTAFFLCRQHACKKIAPWERGAKGTQTTTKTLNLQHCLPHTVSDRI</sequence>
<dbReference type="PATRIC" id="fig|487.517.peg.1068"/>
<evidence type="ECO:0000313" key="2">
    <source>
        <dbReference type="Proteomes" id="UP000023582"/>
    </source>
</evidence>